<evidence type="ECO:0000256" key="1">
    <source>
        <dbReference type="SAM" id="MobiDB-lite"/>
    </source>
</evidence>
<gene>
    <name evidence="2" type="ORF">BDV25DRAFT_164802</name>
</gene>
<feature type="compositionally biased region" description="Basic and acidic residues" evidence="1">
    <location>
        <begin position="168"/>
        <end position="179"/>
    </location>
</feature>
<feature type="region of interest" description="Disordered" evidence="1">
    <location>
        <begin position="362"/>
        <end position="434"/>
    </location>
</feature>
<keyword evidence="3" id="KW-1185">Reference proteome</keyword>
<feature type="compositionally biased region" description="Basic residues" evidence="1">
    <location>
        <begin position="381"/>
        <end position="391"/>
    </location>
</feature>
<dbReference type="Proteomes" id="UP000325780">
    <property type="component" value="Unassembled WGS sequence"/>
</dbReference>
<accession>A0A5N6TGA3</accession>
<dbReference type="EMBL" id="ML742352">
    <property type="protein sequence ID" value="KAE8145372.1"/>
    <property type="molecule type" value="Genomic_DNA"/>
</dbReference>
<feature type="region of interest" description="Disordered" evidence="1">
    <location>
        <begin position="167"/>
        <end position="214"/>
    </location>
</feature>
<dbReference type="AlphaFoldDB" id="A0A5N6TGA3"/>
<name>A0A5N6TGA3_ASPAV</name>
<feature type="compositionally biased region" description="Polar residues" evidence="1">
    <location>
        <begin position="182"/>
        <end position="191"/>
    </location>
</feature>
<sequence>MACFEEYGLRDPLLSISHSKIEDSLSSDDYERDISSSHLSTTGSVAPPILDRNDIQMSTHSSTRCLNIHDHCSSLELATSPTRPDVTKRRYKVSGHAPQQPLIFKRSHRAHSQSMVNTSDLNTHSSNIDSFPRQSVLPAKARGYAIPSITGAPRDDCTPRFNFISRSSLEHDDPDDRGHRGNSVTNLTTRRNFPGLQRRSLSGNSQSSVASSSSVGEAILQNHLPMHRGNRAFTTPPNHSYQASIGEIDAMRKAEFTEKDCLDQSESGKVHSSVHASGKTPRLSLQIHDSSFTRLPGISQTNITGRSSFGYSRDTGSTLDTASPISRSSLDFVFRSRTRTSADPISRAATVKAARQAFEEKEAAKTRKFEEQQMKAEERQIRRKEKHHWRGSLRDDEAPSLNMENDSQKTSDIHDTSPVPPKSGPDTKHKSWKSQSRNTWMLFLTWLRTRVFKVRRKIRNL</sequence>
<protein>
    <submittedName>
        <fullName evidence="2">Uncharacterized protein</fullName>
    </submittedName>
</protein>
<evidence type="ECO:0000313" key="2">
    <source>
        <dbReference type="EMBL" id="KAE8145372.1"/>
    </source>
</evidence>
<feature type="compositionally biased region" description="Basic and acidic residues" evidence="1">
    <location>
        <begin position="362"/>
        <end position="380"/>
    </location>
</feature>
<feature type="non-terminal residue" evidence="2">
    <location>
        <position position="461"/>
    </location>
</feature>
<feature type="compositionally biased region" description="Basic and acidic residues" evidence="1">
    <location>
        <begin position="406"/>
        <end position="415"/>
    </location>
</feature>
<reference evidence="2 3" key="1">
    <citation type="submission" date="2019-04" db="EMBL/GenBank/DDBJ databases">
        <title>Friends and foes A comparative genomics study of 23 Aspergillus species from section Flavi.</title>
        <authorList>
            <consortium name="DOE Joint Genome Institute"/>
            <person name="Kjaerbolling I."/>
            <person name="Vesth T."/>
            <person name="Frisvad J.C."/>
            <person name="Nybo J.L."/>
            <person name="Theobald S."/>
            <person name="Kildgaard S."/>
            <person name="Isbrandt T."/>
            <person name="Kuo A."/>
            <person name="Sato A."/>
            <person name="Lyhne E.K."/>
            <person name="Kogle M.E."/>
            <person name="Wiebenga A."/>
            <person name="Kun R.S."/>
            <person name="Lubbers R.J."/>
            <person name="Makela M.R."/>
            <person name="Barry K."/>
            <person name="Chovatia M."/>
            <person name="Clum A."/>
            <person name="Daum C."/>
            <person name="Haridas S."/>
            <person name="He G."/>
            <person name="LaButti K."/>
            <person name="Lipzen A."/>
            <person name="Mondo S."/>
            <person name="Riley R."/>
            <person name="Salamov A."/>
            <person name="Simmons B.A."/>
            <person name="Magnuson J.K."/>
            <person name="Henrissat B."/>
            <person name="Mortensen U.H."/>
            <person name="Larsen T.O."/>
            <person name="Devries R.P."/>
            <person name="Grigoriev I.V."/>
            <person name="Machida M."/>
            <person name="Baker S.E."/>
            <person name="Andersen M.R."/>
        </authorList>
    </citation>
    <scope>NUCLEOTIDE SEQUENCE [LARGE SCALE GENOMIC DNA]</scope>
    <source>
        <strain evidence="2 3">IBT 18842</strain>
    </source>
</reference>
<feature type="compositionally biased region" description="Low complexity" evidence="1">
    <location>
        <begin position="200"/>
        <end position="214"/>
    </location>
</feature>
<proteinExistence type="predicted"/>
<evidence type="ECO:0000313" key="3">
    <source>
        <dbReference type="Proteomes" id="UP000325780"/>
    </source>
</evidence>
<dbReference type="OrthoDB" id="5377213at2759"/>
<organism evidence="2 3">
    <name type="scientific">Aspergillus avenaceus</name>
    <dbReference type="NCBI Taxonomy" id="36643"/>
    <lineage>
        <taxon>Eukaryota</taxon>
        <taxon>Fungi</taxon>
        <taxon>Dikarya</taxon>
        <taxon>Ascomycota</taxon>
        <taxon>Pezizomycotina</taxon>
        <taxon>Eurotiomycetes</taxon>
        <taxon>Eurotiomycetidae</taxon>
        <taxon>Eurotiales</taxon>
        <taxon>Aspergillaceae</taxon>
        <taxon>Aspergillus</taxon>
        <taxon>Aspergillus subgen. Circumdati</taxon>
    </lineage>
</organism>